<protein>
    <recommendedName>
        <fullName evidence="3">DUF4595 domain-containing protein</fullName>
    </recommendedName>
</protein>
<evidence type="ECO:0008006" key="3">
    <source>
        <dbReference type="Google" id="ProtNLM"/>
    </source>
</evidence>
<dbReference type="KEGG" id="fgg:FSB75_13640"/>
<dbReference type="Proteomes" id="UP000321204">
    <property type="component" value="Chromosome"/>
</dbReference>
<organism evidence="1 2">
    <name type="scientific">Flavisolibacter ginsenosidimutans</name>
    <dbReference type="NCBI Taxonomy" id="661481"/>
    <lineage>
        <taxon>Bacteria</taxon>
        <taxon>Pseudomonadati</taxon>
        <taxon>Bacteroidota</taxon>
        <taxon>Chitinophagia</taxon>
        <taxon>Chitinophagales</taxon>
        <taxon>Chitinophagaceae</taxon>
        <taxon>Flavisolibacter</taxon>
    </lineage>
</organism>
<dbReference type="PROSITE" id="PS51257">
    <property type="entry name" value="PROKAR_LIPOPROTEIN"/>
    <property type="match status" value="1"/>
</dbReference>
<dbReference type="EMBL" id="CP042433">
    <property type="protein sequence ID" value="QEC56894.1"/>
    <property type="molecule type" value="Genomic_DNA"/>
</dbReference>
<evidence type="ECO:0000313" key="2">
    <source>
        <dbReference type="Proteomes" id="UP000321204"/>
    </source>
</evidence>
<keyword evidence="2" id="KW-1185">Reference proteome</keyword>
<dbReference type="AlphaFoldDB" id="A0A5B8UJP4"/>
<sequence length="265" mass="29255">MRATFNLRKAGLLAATATVLFTACKKDTTGNNPEPTPPVQTKLKKISQGEDVLEFVYGNNGLQAIKTNADQAAGGQLATFNISYTPDYSKITELKTTGNQRIVPNYGTYGELASANIYDDKNYLVLATRYAYTGMAIGAITSSTNGMDLLKTTFEYGADENVRKATNWMLNPTSGKLEVSGYTAYEYDGKMNPVYVHKTLLYLLLQNTPRYNVTKETDYDENNQVSEIREYSYQYNNQNLPQSATVKTTVPGGGSTTANVVYSYQ</sequence>
<proteinExistence type="predicted"/>
<name>A0A5B8UJP4_9BACT</name>
<dbReference type="OrthoDB" id="677162at2"/>
<gene>
    <name evidence="1" type="ORF">FSB75_13640</name>
</gene>
<evidence type="ECO:0000313" key="1">
    <source>
        <dbReference type="EMBL" id="QEC56894.1"/>
    </source>
</evidence>
<reference evidence="1 2" key="1">
    <citation type="journal article" date="2015" name="Int. J. Syst. Evol. Microbiol.">
        <title>Flavisolibacter ginsenosidimutans sp. nov., with ginsenoside-converting activity isolated from soil used for cultivating ginseng.</title>
        <authorList>
            <person name="Zhao Y."/>
            <person name="Liu Q."/>
            <person name="Kang M.S."/>
            <person name="Jin F."/>
            <person name="Yu H."/>
            <person name="Im W.T."/>
        </authorList>
    </citation>
    <scope>NUCLEOTIDE SEQUENCE [LARGE SCALE GENOMIC DNA]</scope>
    <source>
        <strain evidence="1 2">Gsoil 636</strain>
    </source>
</reference>
<dbReference type="RefSeq" id="WP_146788536.1">
    <property type="nucleotide sequence ID" value="NZ_BAABIO010000003.1"/>
</dbReference>
<accession>A0A5B8UJP4</accession>